<dbReference type="InterPro" id="IPR036942">
    <property type="entry name" value="Beta-barrel_TonB_sf"/>
</dbReference>
<evidence type="ECO:0000256" key="12">
    <source>
        <dbReference type="RuleBase" id="RU003357"/>
    </source>
</evidence>
<keyword evidence="7" id="KW-0406">Ion transport</keyword>
<accession>A0A4S1WV63</accession>
<evidence type="ECO:0000256" key="4">
    <source>
        <dbReference type="ARBA" id="ARBA00022496"/>
    </source>
</evidence>
<dbReference type="Proteomes" id="UP000309848">
    <property type="component" value="Unassembled WGS sequence"/>
</dbReference>
<dbReference type="OrthoDB" id="9760333at2"/>
<dbReference type="RefSeq" id="WP_135982889.1">
    <property type="nucleotide sequence ID" value="NZ_JAASQM010000001.1"/>
</dbReference>
<comment type="similarity">
    <text evidence="11 12">Belongs to the TonB-dependent receptor family.</text>
</comment>
<feature type="domain" description="TonB-dependent receptor-like beta-barrel" evidence="14">
    <location>
        <begin position="294"/>
        <end position="722"/>
    </location>
</feature>
<evidence type="ECO:0000256" key="9">
    <source>
        <dbReference type="ARBA" id="ARBA00023136"/>
    </source>
</evidence>
<feature type="signal peptide" evidence="13">
    <location>
        <begin position="1"/>
        <end position="27"/>
    </location>
</feature>
<keyword evidence="2 11" id="KW-0813">Transport</keyword>
<evidence type="ECO:0000313" key="17">
    <source>
        <dbReference type="Proteomes" id="UP000309848"/>
    </source>
</evidence>
<feature type="domain" description="TonB-dependent receptor plug" evidence="15">
    <location>
        <begin position="56"/>
        <end position="166"/>
    </location>
</feature>
<dbReference type="InterPro" id="IPR039426">
    <property type="entry name" value="TonB-dep_rcpt-like"/>
</dbReference>
<evidence type="ECO:0000256" key="6">
    <source>
        <dbReference type="ARBA" id="ARBA00023004"/>
    </source>
</evidence>
<comment type="subcellular location">
    <subcellularLocation>
        <location evidence="1 11">Cell outer membrane</location>
        <topology evidence="1 11">Multi-pass membrane protein</topology>
    </subcellularLocation>
</comment>
<proteinExistence type="inferred from homology"/>
<dbReference type="InterPro" id="IPR000531">
    <property type="entry name" value="Beta-barrel_TonB"/>
</dbReference>
<keyword evidence="9 11" id="KW-0472">Membrane</keyword>
<dbReference type="Gene3D" id="2.40.170.20">
    <property type="entry name" value="TonB-dependent receptor, beta-barrel domain"/>
    <property type="match status" value="1"/>
</dbReference>
<evidence type="ECO:0000256" key="11">
    <source>
        <dbReference type="PROSITE-ProRule" id="PRU01360"/>
    </source>
</evidence>
<evidence type="ECO:0000313" key="16">
    <source>
        <dbReference type="EMBL" id="TGX46277.1"/>
    </source>
</evidence>
<dbReference type="CDD" id="cd01347">
    <property type="entry name" value="ligand_gated_channel"/>
    <property type="match status" value="1"/>
</dbReference>
<dbReference type="Pfam" id="PF00593">
    <property type="entry name" value="TonB_dep_Rec_b-barrel"/>
    <property type="match status" value="1"/>
</dbReference>
<keyword evidence="6" id="KW-0408">Iron</keyword>
<dbReference type="InterPro" id="IPR012910">
    <property type="entry name" value="Plug_dom"/>
</dbReference>
<dbReference type="SUPFAM" id="SSF56935">
    <property type="entry name" value="Porins"/>
    <property type="match status" value="1"/>
</dbReference>
<keyword evidence="4" id="KW-0410">Iron transport</keyword>
<evidence type="ECO:0000256" key="8">
    <source>
        <dbReference type="ARBA" id="ARBA00023077"/>
    </source>
</evidence>
<dbReference type="AlphaFoldDB" id="A0A4S1WV63"/>
<evidence type="ECO:0000256" key="13">
    <source>
        <dbReference type="SAM" id="SignalP"/>
    </source>
</evidence>
<keyword evidence="17" id="KW-1185">Reference proteome</keyword>
<dbReference type="EMBL" id="SRXU01000001">
    <property type="protein sequence ID" value="TGX46277.1"/>
    <property type="molecule type" value="Genomic_DNA"/>
</dbReference>
<keyword evidence="10 11" id="KW-0998">Cell outer membrane</keyword>
<keyword evidence="16" id="KW-0675">Receptor</keyword>
<dbReference type="PANTHER" id="PTHR32552:SF81">
    <property type="entry name" value="TONB-DEPENDENT OUTER MEMBRANE RECEPTOR"/>
    <property type="match status" value="1"/>
</dbReference>
<protein>
    <submittedName>
        <fullName evidence="16">TonB-dependent receptor</fullName>
    </submittedName>
</protein>
<sequence length="762" mass="81832">MAKRNRARAALIGSAAGWLVAAVPVLAQQTAPAAPEAEARDGNEIVVTANRREERLQDVPLSVTAVSGDDLARSSLKEVTDIQYLAPNVTFSATNPVSNGGGYQVRGVGTQTYDSSVEQTVGLVVDGVVIGLSRDPGATGFSDVERIEVLRGPQGTLFGKNSSAGVIQVITRRPELDRYGLDLDFSYGERNDRIARATMNLPLGSKAALRVSGFSNGQDGAIPNVVNGTRVGDRNNNGVRAKLLWEPSADLSLLVSGEYQTAFARDGQTIESLGVNPTYNAQFNRFPVKPGHGVYLAYNDGDWTADTSLWATSLQADYAIGEATLTSITAYRELKVTQLSDIDGAPIDIFNHSDGGVNSHQFSQELRLTSPAGKPLEYVAGLYYYRTENRGDIAQYGRFYGIYGVPVVIASGLRTQVNDVRSLAAFGQLTYRLSDTFKLIGGLRYTNDRNHGSVAITKLPFPAVIASVALPYDGTVDADNVSGKVGVQFEPSRDLMLYATFSTGYKGPAIDGTGGIVREVEPETVKSYEIGLKSSLFDGRMTFNASAYWADYTNFQTTALDMSLTPPAFILTNAGGLRSRGVELETRLRIARGFHVSASGSYSDATYRSFIGPCYSGQANSSVVGTGCYLLPASATVRVADYAGYSLPNAPKWSYTLRADYQAALGGDLELDAGANWAWRDATQAVLGDPKARIDAYGLLNGTIGISGNDGQWRVGIYARNLLDRQFYAPYAATATFNPGGYNRIVSPEAFRTIGGTLSFHF</sequence>
<comment type="caution">
    <text evidence="16">The sequence shown here is derived from an EMBL/GenBank/DDBJ whole genome shotgun (WGS) entry which is preliminary data.</text>
</comment>
<dbReference type="Pfam" id="PF07715">
    <property type="entry name" value="Plug"/>
    <property type="match status" value="1"/>
</dbReference>
<keyword evidence="5 11" id="KW-0812">Transmembrane</keyword>
<evidence type="ECO:0000259" key="14">
    <source>
        <dbReference type="Pfam" id="PF00593"/>
    </source>
</evidence>
<dbReference type="GO" id="GO:0009279">
    <property type="term" value="C:cell outer membrane"/>
    <property type="evidence" value="ECO:0007669"/>
    <property type="project" value="UniProtKB-SubCell"/>
</dbReference>
<evidence type="ECO:0000256" key="10">
    <source>
        <dbReference type="ARBA" id="ARBA00023237"/>
    </source>
</evidence>
<evidence type="ECO:0000256" key="3">
    <source>
        <dbReference type="ARBA" id="ARBA00022452"/>
    </source>
</evidence>
<evidence type="ECO:0000256" key="7">
    <source>
        <dbReference type="ARBA" id="ARBA00023065"/>
    </source>
</evidence>
<keyword evidence="8 12" id="KW-0798">TonB box</keyword>
<evidence type="ECO:0000259" key="15">
    <source>
        <dbReference type="Pfam" id="PF07715"/>
    </source>
</evidence>
<feature type="chain" id="PRO_5020349536" evidence="13">
    <location>
        <begin position="28"/>
        <end position="762"/>
    </location>
</feature>
<name>A0A4S1WV63_9SPHN</name>
<evidence type="ECO:0000256" key="2">
    <source>
        <dbReference type="ARBA" id="ARBA00022448"/>
    </source>
</evidence>
<dbReference type="PROSITE" id="PS52016">
    <property type="entry name" value="TONB_DEPENDENT_REC_3"/>
    <property type="match status" value="1"/>
</dbReference>
<evidence type="ECO:0000256" key="1">
    <source>
        <dbReference type="ARBA" id="ARBA00004571"/>
    </source>
</evidence>
<keyword evidence="13" id="KW-0732">Signal</keyword>
<gene>
    <name evidence="16" type="ORF">E5A74_03735</name>
</gene>
<reference evidence="16 17" key="1">
    <citation type="submission" date="2019-04" db="EMBL/GenBank/DDBJ databases">
        <title>Sphingomonas psychrotolerans sp. nov., isolated from soil in the Tianshan Mountains, Xinjiang, China.</title>
        <authorList>
            <person name="Luo Y."/>
            <person name="Sheng H."/>
        </authorList>
    </citation>
    <scope>NUCLEOTIDE SEQUENCE [LARGE SCALE GENOMIC DNA]</scope>
    <source>
        <strain evidence="16 17">KIS18-15</strain>
    </source>
</reference>
<organism evidence="16 17">
    <name type="scientific">Sphingomonas naasensis</name>
    <dbReference type="NCBI Taxonomy" id="1344951"/>
    <lineage>
        <taxon>Bacteria</taxon>
        <taxon>Pseudomonadati</taxon>
        <taxon>Pseudomonadota</taxon>
        <taxon>Alphaproteobacteria</taxon>
        <taxon>Sphingomonadales</taxon>
        <taxon>Sphingomonadaceae</taxon>
        <taxon>Sphingomonas</taxon>
    </lineage>
</organism>
<evidence type="ECO:0000256" key="5">
    <source>
        <dbReference type="ARBA" id="ARBA00022692"/>
    </source>
</evidence>
<dbReference type="GO" id="GO:0006826">
    <property type="term" value="P:iron ion transport"/>
    <property type="evidence" value="ECO:0007669"/>
    <property type="project" value="UniProtKB-KW"/>
</dbReference>
<dbReference type="PANTHER" id="PTHR32552">
    <property type="entry name" value="FERRICHROME IRON RECEPTOR-RELATED"/>
    <property type="match status" value="1"/>
</dbReference>
<keyword evidence="3 11" id="KW-1134">Transmembrane beta strand</keyword>